<dbReference type="KEGG" id="sroi:IAG44_00895"/>
<protein>
    <submittedName>
        <fullName evidence="2">Winged helix DNA-binding protein</fullName>
    </submittedName>
</protein>
<dbReference type="PANTHER" id="PTHR33164">
    <property type="entry name" value="TRANSCRIPTIONAL REGULATOR, MARR FAMILY"/>
    <property type="match status" value="1"/>
</dbReference>
<dbReference type="GO" id="GO:0006950">
    <property type="term" value="P:response to stress"/>
    <property type="evidence" value="ECO:0007669"/>
    <property type="project" value="TreeGrafter"/>
</dbReference>
<name>A0A7H0I5U8_9ACTN</name>
<keyword evidence="2" id="KW-0238">DNA-binding</keyword>
<accession>A0A7H0I5U8</accession>
<dbReference type="Gene3D" id="1.10.10.10">
    <property type="entry name" value="Winged helix-like DNA-binding domain superfamily/Winged helix DNA-binding domain"/>
    <property type="match status" value="1"/>
</dbReference>
<dbReference type="AlphaFoldDB" id="A0A7H0I5U8"/>
<gene>
    <name evidence="2" type="ORF">IAG44_00895</name>
</gene>
<reference evidence="2 3" key="1">
    <citation type="submission" date="2020-08" db="EMBL/GenBank/DDBJ databases">
        <title>A novel species.</title>
        <authorList>
            <person name="Gao J."/>
        </authorList>
    </citation>
    <scope>NUCLEOTIDE SEQUENCE [LARGE SCALE GENOMIC DNA]</scope>
    <source>
        <strain evidence="2 3">CRXT-G-22</strain>
    </source>
</reference>
<organism evidence="2 3">
    <name type="scientific">Streptomyces roseirectus</name>
    <dbReference type="NCBI Taxonomy" id="2768066"/>
    <lineage>
        <taxon>Bacteria</taxon>
        <taxon>Bacillati</taxon>
        <taxon>Actinomycetota</taxon>
        <taxon>Actinomycetes</taxon>
        <taxon>Kitasatosporales</taxon>
        <taxon>Streptomycetaceae</taxon>
        <taxon>Streptomyces</taxon>
    </lineage>
</organism>
<evidence type="ECO:0000313" key="3">
    <source>
        <dbReference type="Proteomes" id="UP000516052"/>
    </source>
</evidence>
<dbReference type="Proteomes" id="UP000516052">
    <property type="component" value="Chromosome"/>
</dbReference>
<dbReference type="InterPro" id="IPR039422">
    <property type="entry name" value="MarR/SlyA-like"/>
</dbReference>
<dbReference type="InterPro" id="IPR000835">
    <property type="entry name" value="HTH_MarR-typ"/>
</dbReference>
<dbReference type="InterPro" id="IPR036388">
    <property type="entry name" value="WH-like_DNA-bd_sf"/>
</dbReference>
<sequence length="118" mass="12735">MPGGPTSPQLAVLALLAVEQPLDQQTIGERGGFDKSTCGYLIDRMDRAGLIHAAVDPANRRRKLVHLTPEGRSTLDETLPVTRQVEDTMTASLTQSERTELNRLLAKMLTLQGAGSAP</sequence>
<keyword evidence="3" id="KW-1185">Reference proteome</keyword>
<dbReference type="GO" id="GO:0003677">
    <property type="term" value="F:DNA binding"/>
    <property type="evidence" value="ECO:0007669"/>
    <property type="project" value="UniProtKB-KW"/>
</dbReference>
<dbReference type="SUPFAM" id="SSF46785">
    <property type="entry name" value="Winged helix' DNA-binding domain"/>
    <property type="match status" value="1"/>
</dbReference>
<dbReference type="PROSITE" id="PS50995">
    <property type="entry name" value="HTH_MARR_2"/>
    <property type="match status" value="1"/>
</dbReference>
<dbReference type="PRINTS" id="PR00598">
    <property type="entry name" value="HTHMARR"/>
</dbReference>
<dbReference type="GO" id="GO:0003700">
    <property type="term" value="F:DNA-binding transcription factor activity"/>
    <property type="evidence" value="ECO:0007669"/>
    <property type="project" value="InterPro"/>
</dbReference>
<proteinExistence type="predicted"/>
<dbReference type="RefSeq" id="WP_187745207.1">
    <property type="nucleotide sequence ID" value="NZ_CP060828.1"/>
</dbReference>
<dbReference type="EMBL" id="CP060828">
    <property type="protein sequence ID" value="QNP68164.1"/>
    <property type="molecule type" value="Genomic_DNA"/>
</dbReference>
<feature type="domain" description="HTH marR-type" evidence="1">
    <location>
        <begin position="1"/>
        <end position="110"/>
    </location>
</feature>
<dbReference type="Pfam" id="PF12802">
    <property type="entry name" value="MarR_2"/>
    <property type="match status" value="1"/>
</dbReference>
<evidence type="ECO:0000313" key="2">
    <source>
        <dbReference type="EMBL" id="QNP68164.1"/>
    </source>
</evidence>
<dbReference type="SMART" id="SM00347">
    <property type="entry name" value="HTH_MARR"/>
    <property type="match status" value="1"/>
</dbReference>
<evidence type="ECO:0000259" key="1">
    <source>
        <dbReference type="PROSITE" id="PS50995"/>
    </source>
</evidence>
<dbReference type="InterPro" id="IPR036390">
    <property type="entry name" value="WH_DNA-bd_sf"/>
</dbReference>
<dbReference type="PANTHER" id="PTHR33164:SF95">
    <property type="entry name" value="TRANSCRIPTIONAL REGULATOR"/>
    <property type="match status" value="1"/>
</dbReference>